<evidence type="ECO:0000256" key="1">
    <source>
        <dbReference type="ARBA" id="ARBA00007894"/>
    </source>
</evidence>
<dbReference type="InterPro" id="IPR008925">
    <property type="entry name" value="aa_tRNA-synth_I_cd-bd_sf"/>
</dbReference>
<evidence type="ECO:0000256" key="5">
    <source>
        <dbReference type="ARBA" id="ARBA00022917"/>
    </source>
</evidence>
<dbReference type="RefSeq" id="WP_091973278.1">
    <property type="nucleotide sequence ID" value="NZ_CAUWDX010000025.1"/>
</dbReference>
<accession>A0A1H8EJJ8</accession>
<sequence length="548" mass="63892">MSKELAELLFPDIDKTIEYYEELYPKRELEKKAKVTRLGPSPTGFIHLGNLYGALVDERMAHLSGGPMLLRIEDTDHKRKVEGSEELIINSLKFFGIEFDEGVTLDGEKGIYGPYRQSDRKEIYQTAAKYLTEKGFAYPSFITEEEMAKLREQQEKEGVNTGYYGKWATDRNLTLEQIKEKIDANEPWTLRLKSSGDPEVAMKFKDGIRGEITVRQNNLDVVILKNNGIPTYHFAHVVDDHFMRITDVVRGEEWLSTLPIHLELFYVMGWKRPNYNHTAHLMKIEDSGKKRKLSKRKDPELSLEYYMRDGYFPEAVTEYLMTLMNSNYEEWRMKNPDAAYTDFNFKTKNMSSSGALFDLNKLNDISKDVLVKMSVEKIMDFMLDWSSKFNKDAHEKLTKYHDDLIKLLSIGRGGKKPRKDLMNCTQIMDFIGYYFDEGFEHRDSLPERVSKEDAKNIVTEYLKMYNQEDTNEEWFEKIKEITDKNGFTSNNKEFKKNPEAFKGNVTDVSTAVRLAVVGRTQSPDLWSIQQIMGEERVKARIRKFLETL</sequence>
<feature type="domain" description="Aminoacyl-tRNA synthetase class I anticodon-binding" evidence="9">
    <location>
        <begin position="427"/>
        <end position="544"/>
    </location>
</feature>
<comment type="subunit">
    <text evidence="7">Monomer.</text>
</comment>
<keyword evidence="5 7" id="KW-0648">Protein biosynthesis</keyword>
<dbReference type="EC" id="6.1.1.17" evidence="7"/>
<comment type="caution">
    <text evidence="7">Lacks conserved residue(s) required for the propagation of feature annotation.</text>
</comment>
<evidence type="ECO:0000259" key="8">
    <source>
        <dbReference type="Pfam" id="PF00749"/>
    </source>
</evidence>
<evidence type="ECO:0000259" key="9">
    <source>
        <dbReference type="Pfam" id="PF19269"/>
    </source>
</evidence>
<evidence type="ECO:0000313" key="11">
    <source>
        <dbReference type="Proteomes" id="UP000199512"/>
    </source>
</evidence>
<comment type="catalytic activity">
    <reaction evidence="7">
        <text>tRNA(Glu) + L-glutamate + ATP = L-glutamyl-tRNA(Glu) + AMP + diphosphate</text>
        <dbReference type="Rhea" id="RHEA:23540"/>
        <dbReference type="Rhea" id="RHEA-COMP:9663"/>
        <dbReference type="Rhea" id="RHEA-COMP:9680"/>
        <dbReference type="ChEBI" id="CHEBI:29985"/>
        <dbReference type="ChEBI" id="CHEBI:30616"/>
        <dbReference type="ChEBI" id="CHEBI:33019"/>
        <dbReference type="ChEBI" id="CHEBI:78442"/>
        <dbReference type="ChEBI" id="CHEBI:78520"/>
        <dbReference type="ChEBI" id="CHEBI:456215"/>
        <dbReference type="EC" id="6.1.1.17"/>
    </reaction>
</comment>
<dbReference type="SUPFAM" id="SSF52374">
    <property type="entry name" value="Nucleotidylyl transferase"/>
    <property type="match status" value="1"/>
</dbReference>
<dbReference type="GO" id="GO:0005829">
    <property type="term" value="C:cytosol"/>
    <property type="evidence" value="ECO:0007669"/>
    <property type="project" value="TreeGrafter"/>
</dbReference>
<evidence type="ECO:0000256" key="4">
    <source>
        <dbReference type="ARBA" id="ARBA00022840"/>
    </source>
</evidence>
<keyword evidence="3 7" id="KW-0547">Nucleotide-binding</keyword>
<evidence type="ECO:0000256" key="7">
    <source>
        <dbReference type="HAMAP-Rule" id="MF_00022"/>
    </source>
</evidence>
<dbReference type="NCBIfam" id="TIGR00464">
    <property type="entry name" value="gltX_bact"/>
    <property type="match status" value="1"/>
</dbReference>
<dbReference type="Proteomes" id="UP000199512">
    <property type="component" value="Unassembled WGS sequence"/>
</dbReference>
<name>A0A1H8EJJ8_9FIRM</name>
<reference evidence="10 11" key="1">
    <citation type="submission" date="2016-10" db="EMBL/GenBank/DDBJ databases">
        <authorList>
            <person name="de Groot N.N."/>
        </authorList>
    </citation>
    <scope>NUCLEOTIDE SEQUENCE [LARGE SCALE GENOMIC DNA]</scope>
    <source>
        <strain evidence="10 11">Calf135</strain>
    </source>
</reference>
<dbReference type="InterPro" id="IPR004527">
    <property type="entry name" value="Glu-tRNA-ligase_bac/mito"/>
</dbReference>
<evidence type="ECO:0000256" key="3">
    <source>
        <dbReference type="ARBA" id="ARBA00022741"/>
    </source>
</evidence>
<dbReference type="PANTHER" id="PTHR43311">
    <property type="entry name" value="GLUTAMATE--TRNA LIGASE"/>
    <property type="match status" value="1"/>
</dbReference>
<dbReference type="Gene3D" id="1.10.10.350">
    <property type="match status" value="1"/>
</dbReference>
<evidence type="ECO:0000256" key="6">
    <source>
        <dbReference type="ARBA" id="ARBA00023146"/>
    </source>
</evidence>
<dbReference type="GO" id="GO:0006424">
    <property type="term" value="P:glutamyl-tRNA aminoacylation"/>
    <property type="evidence" value="ECO:0007669"/>
    <property type="project" value="UniProtKB-UniRule"/>
</dbReference>
<dbReference type="InterPro" id="IPR049940">
    <property type="entry name" value="GluQ/Sye"/>
</dbReference>
<keyword evidence="2 7" id="KW-0436">Ligase</keyword>
<dbReference type="InterPro" id="IPR001412">
    <property type="entry name" value="aa-tRNA-synth_I_CS"/>
</dbReference>
<dbReference type="Pfam" id="PF19269">
    <property type="entry name" value="Anticodon_2"/>
    <property type="match status" value="1"/>
</dbReference>
<proteinExistence type="inferred from homology"/>
<evidence type="ECO:0000313" key="10">
    <source>
        <dbReference type="EMBL" id="SEN19665.1"/>
    </source>
</evidence>
<dbReference type="Pfam" id="PF00749">
    <property type="entry name" value="tRNA-synt_1c"/>
    <property type="match status" value="1"/>
</dbReference>
<dbReference type="SUPFAM" id="SSF48163">
    <property type="entry name" value="An anticodon-binding domain of class I aminoacyl-tRNA synthetases"/>
    <property type="match status" value="1"/>
</dbReference>
<feature type="short sequence motif" description="'KMSKS' region" evidence="7">
    <location>
        <begin position="292"/>
        <end position="296"/>
    </location>
</feature>
<gene>
    <name evidence="7" type="primary">gltX</name>
    <name evidence="10" type="ORF">SAMN05216454_101148</name>
</gene>
<keyword evidence="4 7" id="KW-0067">ATP-binding</keyword>
<dbReference type="HAMAP" id="MF_00022">
    <property type="entry name" value="Glu_tRNA_synth_type1"/>
    <property type="match status" value="1"/>
</dbReference>
<dbReference type="InterPro" id="IPR020058">
    <property type="entry name" value="Glu/Gln-tRNA-synth_Ib_cat-dom"/>
</dbReference>
<dbReference type="PROSITE" id="PS00178">
    <property type="entry name" value="AA_TRNA_LIGASE_I"/>
    <property type="match status" value="1"/>
</dbReference>
<dbReference type="InterPro" id="IPR014729">
    <property type="entry name" value="Rossmann-like_a/b/a_fold"/>
</dbReference>
<keyword evidence="7" id="KW-0963">Cytoplasm</keyword>
<organism evidence="10 11">
    <name type="scientific">Peptostreptococcus russellii</name>
    <dbReference type="NCBI Taxonomy" id="215200"/>
    <lineage>
        <taxon>Bacteria</taxon>
        <taxon>Bacillati</taxon>
        <taxon>Bacillota</taxon>
        <taxon>Clostridia</taxon>
        <taxon>Peptostreptococcales</taxon>
        <taxon>Peptostreptococcaceae</taxon>
        <taxon>Peptostreptococcus</taxon>
    </lineage>
</organism>
<feature type="domain" description="Glutamyl/glutaminyl-tRNA synthetase class Ib catalytic" evidence="8">
    <location>
        <begin position="35"/>
        <end position="363"/>
    </location>
</feature>
<protein>
    <recommendedName>
        <fullName evidence="7">Glutamate--tRNA ligase</fullName>
        <ecNumber evidence="7">6.1.1.17</ecNumber>
    </recommendedName>
    <alternativeName>
        <fullName evidence="7">Glutamyl-tRNA synthetase</fullName>
        <shortName evidence="7">GluRS</shortName>
    </alternativeName>
</protein>
<dbReference type="GO" id="GO:0005524">
    <property type="term" value="F:ATP binding"/>
    <property type="evidence" value="ECO:0007669"/>
    <property type="project" value="UniProtKB-UniRule"/>
</dbReference>
<dbReference type="EMBL" id="FODF01000001">
    <property type="protein sequence ID" value="SEN19665.1"/>
    <property type="molecule type" value="Genomic_DNA"/>
</dbReference>
<dbReference type="Gene3D" id="3.40.50.620">
    <property type="entry name" value="HUPs"/>
    <property type="match status" value="1"/>
</dbReference>
<dbReference type="PANTHER" id="PTHR43311:SF2">
    <property type="entry name" value="GLUTAMATE--TRNA LIGASE, MITOCHONDRIAL-RELATED"/>
    <property type="match status" value="1"/>
</dbReference>
<keyword evidence="6 7" id="KW-0030">Aminoacyl-tRNA synthetase</keyword>
<feature type="binding site" evidence="7">
    <location>
        <position position="295"/>
    </location>
    <ligand>
        <name>ATP</name>
        <dbReference type="ChEBI" id="CHEBI:30616"/>
    </ligand>
</feature>
<keyword evidence="11" id="KW-1185">Reference proteome</keyword>
<comment type="function">
    <text evidence="7">Catalyzes the attachment of glutamate to tRNA(Glu) in a two-step reaction: glutamate is first activated by ATP to form Glu-AMP and then transferred to the acceptor end of tRNA(Glu).</text>
</comment>
<dbReference type="STRING" id="215200.SAMN05216454_101148"/>
<comment type="similarity">
    <text evidence="1 7">Belongs to the class-I aminoacyl-tRNA synthetase family. Glutamate--tRNA ligase type 1 subfamily.</text>
</comment>
<dbReference type="InterPro" id="IPR000924">
    <property type="entry name" value="Glu/Gln-tRNA-synth"/>
</dbReference>
<comment type="subcellular location">
    <subcellularLocation>
        <location evidence="7">Cytoplasm</location>
    </subcellularLocation>
</comment>
<dbReference type="AlphaFoldDB" id="A0A1H8EJJ8"/>
<dbReference type="OrthoDB" id="9807503at2"/>
<feature type="short sequence motif" description="'HIGH' region" evidence="7">
    <location>
        <begin position="40"/>
        <end position="50"/>
    </location>
</feature>
<dbReference type="InterPro" id="IPR045462">
    <property type="entry name" value="aa-tRNA-synth_I_cd-bd"/>
</dbReference>
<dbReference type="GO" id="GO:0000049">
    <property type="term" value="F:tRNA binding"/>
    <property type="evidence" value="ECO:0007669"/>
    <property type="project" value="InterPro"/>
</dbReference>
<dbReference type="GO" id="GO:0004818">
    <property type="term" value="F:glutamate-tRNA ligase activity"/>
    <property type="evidence" value="ECO:0007669"/>
    <property type="project" value="UniProtKB-UniRule"/>
</dbReference>
<dbReference type="InterPro" id="IPR020751">
    <property type="entry name" value="aa-tRNA-synth_I_codon-bd_sub2"/>
</dbReference>
<evidence type="ECO:0000256" key="2">
    <source>
        <dbReference type="ARBA" id="ARBA00022598"/>
    </source>
</evidence>
<dbReference type="PRINTS" id="PR00987">
    <property type="entry name" value="TRNASYNTHGLU"/>
</dbReference>